<feature type="active site" description="Proton donor/acceptor" evidence="5">
    <location>
        <position position="154"/>
    </location>
</feature>
<evidence type="ECO:0000256" key="4">
    <source>
        <dbReference type="ARBA" id="ARBA00022842"/>
    </source>
</evidence>
<evidence type="ECO:0000256" key="1">
    <source>
        <dbReference type="ARBA" id="ARBA00007092"/>
    </source>
</evidence>
<dbReference type="NCBIfam" id="TIGR00195">
    <property type="entry name" value="exoDNase_III"/>
    <property type="match status" value="1"/>
</dbReference>
<gene>
    <name evidence="9" type="primary">exoA</name>
    <name evidence="9" type="ORF">HC248_00126</name>
</gene>
<organism evidence="9 10">
    <name type="scientific">Polaromonas vacuolata</name>
    <dbReference type="NCBI Taxonomy" id="37448"/>
    <lineage>
        <taxon>Bacteria</taxon>
        <taxon>Pseudomonadati</taxon>
        <taxon>Pseudomonadota</taxon>
        <taxon>Betaproteobacteria</taxon>
        <taxon>Burkholderiales</taxon>
        <taxon>Comamonadaceae</taxon>
        <taxon>Polaromonas</taxon>
    </lineage>
</organism>
<comment type="cofactor">
    <cofactor evidence="6">
        <name>Mg(2+)</name>
        <dbReference type="ChEBI" id="CHEBI:18420"/>
    </cofactor>
    <cofactor evidence="6">
        <name>Mn(2+)</name>
        <dbReference type="ChEBI" id="CHEBI:29035"/>
    </cofactor>
    <text evidence="6">Probably binds two magnesium or manganese ions per subunit.</text>
</comment>
<dbReference type="InterPro" id="IPR005135">
    <property type="entry name" value="Endo/exonuclease/phosphatase"/>
</dbReference>
<keyword evidence="4 6" id="KW-0460">Magnesium</keyword>
<evidence type="ECO:0000313" key="10">
    <source>
        <dbReference type="Proteomes" id="UP000502041"/>
    </source>
</evidence>
<dbReference type="PANTHER" id="PTHR22748">
    <property type="entry name" value="AP ENDONUCLEASE"/>
    <property type="match status" value="1"/>
</dbReference>
<feature type="binding site" evidence="6">
    <location>
        <position position="10"/>
    </location>
    <ligand>
        <name>Mg(2+)</name>
        <dbReference type="ChEBI" id="CHEBI:18420"/>
        <label>1</label>
    </ligand>
</feature>
<accession>A0A6H2H5I8</accession>
<proteinExistence type="inferred from homology"/>
<evidence type="ECO:0000313" key="9">
    <source>
        <dbReference type="EMBL" id="QJC54864.1"/>
    </source>
</evidence>
<evidence type="ECO:0000259" key="8">
    <source>
        <dbReference type="Pfam" id="PF03372"/>
    </source>
</evidence>
<feature type="binding site" evidence="6">
    <location>
        <position position="156"/>
    </location>
    <ligand>
        <name>Mg(2+)</name>
        <dbReference type="ChEBI" id="CHEBI:18420"/>
        <label>1</label>
    </ligand>
</feature>
<feature type="site" description="Important for catalytic activity" evidence="7">
    <location>
        <position position="232"/>
    </location>
</feature>
<dbReference type="NCBIfam" id="TIGR00633">
    <property type="entry name" value="xth"/>
    <property type="match status" value="1"/>
</dbReference>
<dbReference type="GO" id="GO:0003906">
    <property type="term" value="F:DNA-(apurinic or apyrimidinic site) endonuclease activity"/>
    <property type="evidence" value="ECO:0007669"/>
    <property type="project" value="TreeGrafter"/>
</dbReference>
<sequence length="269" mass="30228">MSLFKLTSLNLNGIRSATSKGLEDWLLQSKPDCICVQELKAQGADIKDRFEVLAGLKGHFHFAEKKGYSGVAVYSREEPSDVIVGYGSAEFDLEGRYLETRFDRAGRKLSVISAYFPSGSSGEERQAAKIRFLAEFCPYMLALKNEREFVLCGDINIAHQEIDLTNFKGNKKNSGFLPEERAWMTQLLALENAGGGMVDVYRKLHPSTTGDAYTWWSNRGQAYAKNVGWRLDYHLATPSFAQGAHTAHIYKTEKFSDHAPLTIDYDFEV</sequence>
<comment type="similarity">
    <text evidence="1">Belongs to the DNA repair enzymes AP/ExoA family.</text>
</comment>
<dbReference type="GO" id="GO:0046872">
    <property type="term" value="F:metal ion binding"/>
    <property type="evidence" value="ECO:0007669"/>
    <property type="project" value="UniProtKB-KW"/>
</dbReference>
<feature type="binding site" evidence="6">
    <location>
        <position position="154"/>
    </location>
    <ligand>
        <name>Mg(2+)</name>
        <dbReference type="ChEBI" id="CHEBI:18420"/>
        <label>1</label>
    </ligand>
</feature>
<feature type="binding site" evidence="6">
    <location>
        <position position="38"/>
    </location>
    <ligand>
        <name>Mg(2+)</name>
        <dbReference type="ChEBI" id="CHEBI:18420"/>
        <label>1</label>
    </ligand>
</feature>
<dbReference type="GO" id="GO:0006284">
    <property type="term" value="P:base-excision repair"/>
    <property type="evidence" value="ECO:0007669"/>
    <property type="project" value="TreeGrafter"/>
</dbReference>
<dbReference type="GO" id="GO:0008311">
    <property type="term" value="F:double-stranded DNA 3'-5' DNA exonuclease activity"/>
    <property type="evidence" value="ECO:0007669"/>
    <property type="project" value="UniProtKB-EC"/>
</dbReference>
<evidence type="ECO:0000256" key="3">
    <source>
        <dbReference type="ARBA" id="ARBA00022801"/>
    </source>
</evidence>
<feature type="binding site" evidence="6">
    <location>
        <position position="258"/>
    </location>
    <ligand>
        <name>Mg(2+)</name>
        <dbReference type="ChEBI" id="CHEBI:18420"/>
        <label>1</label>
    </ligand>
</feature>
<dbReference type="EMBL" id="CP051461">
    <property type="protein sequence ID" value="QJC54864.1"/>
    <property type="molecule type" value="Genomic_DNA"/>
</dbReference>
<dbReference type="EC" id="3.1.11.2" evidence="9"/>
<dbReference type="PROSITE" id="PS51435">
    <property type="entry name" value="AP_NUCLEASE_F1_4"/>
    <property type="match status" value="1"/>
</dbReference>
<dbReference type="GO" id="GO:0008081">
    <property type="term" value="F:phosphoric diester hydrolase activity"/>
    <property type="evidence" value="ECO:0007669"/>
    <property type="project" value="TreeGrafter"/>
</dbReference>
<feature type="domain" description="Endonuclease/exonuclease/phosphatase" evidence="8">
    <location>
        <begin position="8"/>
        <end position="258"/>
    </location>
</feature>
<feature type="active site" evidence="5">
    <location>
        <position position="115"/>
    </location>
</feature>
<keyword evidence="3 9" id="KW-0378">Hydrolase</keyword>
<feature type="active site" description="Proton acceptor" evidence="5">
    <location>
        <position position="258"/>
    </location>
</feature>
<dbReference type="InterPro" id="IPR036691">
    <property type="entry name" value="Endo/exonu/phosph_ase_sf"/>
</dbReference>
<evidence type="ECO:0000256" key="5">
    <source>
        <dbReference type="PIRSR" id="PIRSR604808-1"/>
    </source>
</evidence>
<keyword evidence="2 6" id="KW-0479">Metal-binding</keyword>
<dbReference type="Pfam" id="PF03372">
    <property type="entry name" value="Exo_endo_phos"/>
    <property type="match status" value="1"/>
</dbReference>
<evidence type="ECO:0000256" key="7">
    <source>
        <dbReference type="PIRSR" id="PIRSR604808-3"/>
    </source>
</evidence>
<evidence type="ECO:0000256" key="2">
    <source>
        <dbReference type="ARBA" id="ARBA00022723"/>
    </source>
</evidence>
<dbReference type="PANTHER" id="PTHR22748:SF6">
    <property type="entry name" value="DNA-(APURINIC OR APYRIMIDINIC SITE) ENDONUCLEASE"/>
    <property type="match status" value="1"/>
</dbReference>
<dbReference type="KEGG" id="pvac:HC248_00126"/>
<dbReference type="FunFam" id="3.60.10.10:FF:000026">
    <property type="entry name" value="Exodeoxyribonuclease III"/>
    <property type="match status" value="1"/>
</dbReference>
<dbReference type="InterPro" id="IPR004808">
    <property type="entry name" value="AP_endonuc_1"/>
</dbReference>
<reference evidence="9 10" key="1">
    <citation type="submission" date="2020-04" db="EMBL/GenBank/DDBJ databases">
        <title>Complete genome of a Psychrophilic, Marine, Gas Vacuolate Bacterium Polaromonas vacuolata KCTC 22033T.</title>
        <authorList>
            <person name="Hwang K."/>
            <person name="Kim K.M."/>
        </authorList>
    </citation>
    <scope>NUCLEOTIDE SEQUENCE [LARGE SCALE GENOMIC DNA]</scope>
    <source>
        <strain evidence="9 10">KCTC 22033</strain>
    </source>
</reference>
<protein>
    <submittedName>
        <fullName evidence="9">Exodeoxyribonuclease</fullName>
        <ecNumber evidence="9">3.1.11.2</ecNumber>
    </submittedName>
</protein>
<feature type="binding site" evidence="6">
    <location>
        <position position="257"/>
    </location>
    <ligand>
        <name>Mg(2+)</name>
        <dbReference type="ChEBI" id="CHEBI:18420"/>
        <label>1</label>
    </ligand>
</feature>
<name>A0A6H2H5I8_9BURK</name>
<keyword evidence="6" id="KW-0464">Manganese</keyword>
<dbReference type="CDD" id="cd10281">
    <property type="entry name" value="Nape_like_AP-endo"/>
    <property type="match status" value="1"/>
</dbReference>
<feature type="site" description="Transition state stabilizer" evidence="7">
    <location>
        <position position="156"/>
    </location>
</feature>
<evidence type="ECO:0000256" key="6">
    <source>
        <dbReference type="PIRSR" id="PIRSR604808-2"/>
    </source>
</evidence>
<keyword evidence="10" id="KW-1185">Reference proteome</keyword>
<dbReference type="AlphaFoldDB" id="A0A6H2H5I8"/>
<dbReference type="Proteomes" id="UP000502041">
    <property type="component" value="Chromosome"/>
</dbReference>
<feature type="site" description="Interaction with DNA substrate" evidence="7">
    <location>
        <position position="258"/>
    </location>
</feature>
<dbReference type="Gene3D" id="3.60.10.10">
    <property type="entry name" value="Endonuclease/exonuclease/phosphatase"/>
    <property type="match status" value="1"/>
</dbReference>
<dbReference type="SUPFAM" id="SSF56219">
    <property type="entry name" value="DNase I-like"/>
    <property type="match status" value="1"/>
</dbReference>